<gene>
    <name evidence="5" type="ORF">BIY26_15550</name>
    <name evidence="4" type="ORF">BN1221_03807c</name>
</gene>
<dbReference type="Gene3D" id="3.40.309.10">
    <property type="entry name" value="Aldehyde Dehydrogenase, Chain A, domain 2"/>
    <property type="match status" value="1"/>
</dbReference>
<dbReference type="Pfam" id="PF00171">
    <property type="entry name" value="Aldedh"/>
    <property type="match status" value="1"/>
</dbReference>
<reference evidence="6" key="1">
    <citation type="submission" date="2015-01" db="EMBL/GenBank/DDBJ databases">
        <authorList>
            <person name="Paterson Steve"/>
        </authorList>
    </citation>
    <scope>NUCLEOTIDE SEQUENCE [LARGE SCALE GENOMIC DNA]</scope>
    <source>
        <strain evidence="6">OBR1</strain>
    </source>
</reference>
<dbReference type="EMBL" id="MJLX01000046">
    <property type="protein sequence ID" value="RLM20603.1"/>
    <property type="molecule type" value="Genomic_DNA"/>
</dbReference>
<evidence type="ECO:0000256" key="1">
    <source>
        <dbReference type="ARBA" id="ARBA00023002"/>
    </source>
</evidence>
<dbReference type="GO" id="GO:0016620">
    <property type="term" value="F:oxidoreductase activity, acting on the aldehyde or oxo group of donors, NAD or NADP as acceptor"/>
    <property type="evidence" value="ECO:0007669"/>
    <property type="project" value="InterPro"/>
</dbReference>
<dbReference type="RefSeq" id="WP_048638606.1">
    <property type="nucleotide sequence ID" value="NZ_CGIG01000001.1"/>
</dbReference>
<accession>A0A0G4JZM0</accession>
<dbReference type="EMBL" id="CGIG01000001">
    <property type="protein sequence ID" value="CPR19528.1"/>
    <property type="molecule type" value="Genomic_DNA"/>
</dbReference>
<dbReference type="InterPro" id="IPR016162">
    <property type="entry name" value="Ald_DH_N"/>
</dbReference>
<dbReference type="InterPro" id="IPR016161">
    <property type="entry name" value="Ald_DH/histidinol_DH"/>
</dbReference>
<dbReference type="Proteomes" id="UP000285972">
    <property type="component" value="Unassembled WGS sequence"/>
</dbReference>
<dbReference type="Gene3D" id="3.40.605.10">
    <property type="entry name" value="Aldehyde Dehydrogenase, Chain A, domain 1"/>
    <property type="match status" value="1"/>
</dbReference>
<dbReference type="PANTHER" id="PTHR11699">
    <property type="entry name" value="ALDEHYDE DEHYDROGENASE-RELATED"/>
    <property type="match status" value="1"/>
</dbReference>
<organism evidence="4 6">
    <name type="scientific">Brenneria goodwinii</name>
    <dbReference type="NCBI Taxonomy" id="1109412"/>
    <lineage>
        <taxon>Bacteria</taxon>
        <taxon>Pseudomonadati</taxon>
        <taxon>Pseudomonadota</taxon>
        <taxon>Gammaproteobacteria</taxon>
        <taxon>Enterobacterales</taxon>
        <taxon>Pectobacteriaceae</taxon>
        <taxon>Brenneria</taxon>
    </lineage>
</organism>
<evidence type="ECO:0000313" key="6">
    <source>
        <dbReference type="Proteomes" id="UP000044377"/>
    </source>
</evidence>
<dbReference type="Proteomes" id="UP000044377">
    <property type="component" value="Unassembled WGS sequence"/>
</dbReference>
<dbReference type="OrthoDB" id="9815791at2"/>
<dbReference type="InterPro" id="IPR016163">
    <property type="entry name" value="Ald_DH_C"/>
</dbReference>
<evidence type="ECO:0000313" key="7">
    <source>
        <dbReference type="Proteomes" id="UP000285972"/>
    </source>
</evidence>
<dbReference type="NCBIfam" id="NF047625">
    <property type="entry name" value="AcylSulfactDhSauS"/>
    <property type="match status" value="1"/>
</dbReference>
<reference evidence="4" key="2">
    <citation type="submission" date="2015-01" db="EMBL/GenBank/DDBJ databases">
        <authorList>
            <person name="Xiang T."/>
            <person name="Song Y."/>
            <person name="Huang L."/>
            <person name="Wang B."/>
            <person name="Wu P."/>
        </authorList>
    </citation>
    <scope>NUCLEOTIDE SEQUENCE [LARGE SCALE GENOMIC DNA]</scope>
    <source>
        <strain evidence="4">OBR1</strain>
    </source>
</reference>
<reference evidence="5 7" key="3">
    <citation type="submission" date="2016-09" db="EMBL/GenBank/DDBJ databases">
        <authorList>
            <person name="Doonan J."/>
            <person name="Pachebat J.A."/>
            <person name="Golyshin P.N."/>
            <person name="Denman S."/>
            <person name="Mcdonald J.E."/>
        </authorList>
    </citation>
    <scope>NUCLEOTIDE SEQUENCE [LARGE SCALE GENOMIC DNA]</scope>
    <source>
        <strain evidence="5 7">FRB141</strain>
    </source>
</reference>
<feature type="domain" description="Aldehyde dehydrogenase" evidence="3">
    <location>
        <begin position="10"/>
        <end position="280"/>
    </location>
</feature>
<dbReference type="STRING" id="1109412.BN1221_03807c"/>
<dbReference type="GeneID" id="70906316"/>
<feature type="region of interest" description="Disordered" evidence="2">
    <location>
        <begin position="1"/>
        <end position="20"/>
    </location>
</feature>
<evidence type="ECO:0000259" key="3">
    <source>
        <dbReference type="Pfam" id="PF00171"/>
    </source>
</evidence>
<proteinExistence type="predicted"/>
<keyword evidence="6" id="KW-1185">Reference proteome</keyword>
<evidence type="ECO:0000256" key="2">
    <source>
        <dbReference type="SAM" id="MobiDB-lite"/>
    </source>
</evidence>
<keyword evidence="1" id="KW-0560">Oxidoreductase</keyword>
<name>A0A0G4JZM0_9GAMM</name>
<sequence length="477" mass="51627">MTASRDREQTAPVAHRSTVSSLVEQARDAQQRIEHYHQQQIDRVVDAVAWAIIHPENNRTLATQAVADTGLGDIEDKVAKNYRKTIGLLRDLQGKRTVGVINDIPDQGIIEIARPVGIVAAVTPSTNPIATVINNIINAVKCRNAIIIAPSPAAAKVCARMLEYIHHELDFVQAPRELVQMLPIPVSRQQTEALLQQVDLVIATGSQKNIAAAAQSGTPAFSVGAGNVASIISESADIEAAAAHIAASKTFDHATSCSAENSLIIPASRYQQTIAALTDQGGALLTPTEKRQLQQALWSAGKLARHSIARPVARLAEIAGLTRPACHKARFLMVEEQGIGPQFPFSGEKLSPVLTLYQVKNFRHACETVQAIYRWQGAGHSVGLHTRDGNEALQAGLLLPASRVIVNQGHVFATGGNFNNGLPFTLTLGCGTWGKNHFSDNLNYRHFFNLVRISSPIPENVPTLEDVLGAYLQRRYP</sequence>
<evidence type="ECO:0000313" key="4">
    <source>
        <dbReference type="EMBL" id="CPR19528.1"/>
    </source>
</evidence>
<evidence type="ECO:0000313" key="5">
    <source>
        <dbReference type="EMBL" id="RLM20603.1"/>
    </source>
</evidence>
<dbReference type="SUPFAM" id="SSF53720">
    <property type="entry name" value="ALDH-like"/>
    <property type="match status" value="1"/>
</dbReference>
<dbReference type="AlphaFoldDB" id="A0A0G4JZM0"/>
<dbReference type="KEGG" id="bgj:AWC36_05910"/>
<protein>
    <submittedName>
        <fullName evidence="4 5">Aldehyde dehydrogenase</fullName>
    </submittedName>
</protein>
<dbReference type="InterPro" id="IPR015590">
    <property type="entry name" value="Aldehyde_DH_dom"/>
</dbReference>